<gene>
    <name evidence="14" type="primary">ASIC2</name>
</gene>
<evidence type="ECO:0000256" key="9">
    <source>
        <dbReference type="ARBA" id="ARBA00023201"/>
    </source>
</evidence>
<evidence type="ECO:0000256" key="10">
    <source>
        <dbReference type="ARBA" id="ARBA00023303"/>
    </source>
</evidence>
<evidence type="ECO:0000256" key="6">
    <source>
        <dbReference type="ARBA" id="ARBA00023053"/>
    </source>
</evidence>
<evidence type="ECO:0000256" key="1">
    <source>
        <dbReference type="ARBA" id="ARBA00004141"/>
    </source>
</evidence>
<keyword evidence="3 11" id="KW-0894">Sodium channel</keyword>
<comment type="subcellular location">
    <subcellularLocation>
        <location evidence="1">Membrane</location>
        <topology evidence="1">Multi-pass membrane protein</topology>
    </subcellularLocation>
</comment>
<evidence type="ECO:0000256" key="7">
    <source>
        <dbReference type="ARBA" id="ARBA00023065"/>
    </source>
</evidence>
<keyword evidence="8 13" id="KW-0472">Membrane</keyword>
<evidence type="ECO:0000256" key="3">
    <source>
        <dbReference type="ARBA" id="ARBA00022461"/>
    </source>
</evidence>
<keyword evidence="2 11" id="KW-0813">Transport</keyword>
<evidence type="ECO:0000256" key="8">
    <source>
        <dbReference type="ARBA" id="ARBA00023136"/>
    </source>
</evidence>
<evidence type="ECO:0000313" key="14">
    <source>
        <dbReference type="EMBL" id="QEP99389.1"/>
    </source>
</evidence>
<evidence type="ECO:0000256" key="2">
    <source>
        <dbReference type="ARBA" id="ARBA00022448"/>
    </source>
</evidence>
<feature type="compositionally biased region" description="Basic and acidic residues" evidence="12">
    <location>
        <begin position="476"/>
        <end position="490"/>
    </location>
</feature>
<feature type="transmembrane region" description="Helical" evidence="13">
    <location>
        <begin position="43"/>
        <end position="68"/>
    </location>
</feature>
<dbReference type="InterPro" id="IPR001873">
    <property type="entry name" value="ENaC"/>
</dbReference>
<keyword evidence="6" id="KW-0915">Sodium</keyword>
<keyword evidence="5 13" id="KW-1133">Transmembrane helix</keyword>
<sequence>MDTHPWQRPRSKSINLEKKFAERTTCHGLGHIVDQDVPKVRRYLWSIVTLAASVGCMIGCIQLLQYVLSFPTNIDIEIIHQDSLIFPAVTICNFNQLTKTALSEEDNRHLQTFLRIYHRKGAINKKDLELATSYFRNKTGVDFHLQNLTQDLGHRKDDIIVSCLWDDQVCGPENFTTIFTIYGNCYTFNSGAKKEGMLSQRGKGSAHGLRLVLNIEQYKYSGKLSYGSPDAGIRFAVHSTADLPEMDAEGMSIPPGMHAYASIPGADVIEGLPKPWGQCGSQKLKYFDHYSVSSCRREKEIDFILQRCGCVEPHHARNLTPCSPEIMLECVLPLMSSSNPVSVGINASVCPVACVQTEYNVEVSYALIPSQVVVNDISDQYNVTKIIENARNQRLNLTMSKLEFIRENFAFLDVYYKDLYLFKTIQKQASGFVAFLSDIGGQLGLFVGGSFLTMFEFFEYIYDKCFQQTKRSKREISRRMQSIREKRRPESMASSTSVRGNLSTNVHNFKVNESISSHNVRSNGIKSKFRRSNSEHLANIRISPSSID</sequence>
<reference evidence="14" key="1">
    <citation type="submission" date="2019-02" db="EMBL/GenBank/DDBJ databases">
        <title>Transcriptome profiling of Trichoplax adhaerens highlights a digestive epithelium and a rich complement of genes involved in fast ionotropic and slow neuromodulatory neural signalling.</title>
        <authorList>
            <person name="Elkhatib W."/>
            <person name="Wong Y.Y."/>
            <person name="Senatore A."/>
        </authorList>
    </citation>
    <scope>NUCLEOTIDE SEQUENCE</scope>
</reference>
<dbReference type="GO" id="GO:0016020">
    <property type="term" value="C:membrane"/>
    <property type="evidence" value="ECO:0007669"/>
    <property type="project" value="UniProtKB-SubCell"/>
</dbReference>
<keyword evidence="4 11" id="KW-0812">Transmembrane</keyword>
<evidence type="ECO:0000256" key="13">
    <source>
        <dbReference type="SAM" id="Phobius"/>
    </source>
</evidence>
<dbReference type="PANTHER" id="PTHR11690">
    <property type="entry name" value="AMILORIDE-SENSITIVE SODIUM CHANNEL-RELATED"/>
    <property type="match status" value="1"/>
</dbReference>
<proteinExistence type="evidence at transcript level"/>
<evidence type="ECO:0000256" key="4">
    <source>
        <dbReference type="ARBA" id="ARBA00022692"/>
    </source>
</evidence>
<protein>
    <submittedName>
        <fullName evidence="14">Acid-sensing ion channel 2</fullName>
    </submittedName>
</protein>
<dbReference type="PRINTS" id="PR01078">
    <property type="entry name" value="AMINACHANNEL"/>
</dbReference>
<dbReference type="Gene3D" id="2.60.470.10">
    <property type="entry name" value="Acid-sensing ion channels like domains"/>
    <property type="match status" value="1"/>
</dbReference>
<keyword evidence="9 11" id="KW-0739">Sodium transport</keyword>
<name>A0A5J6BSS6_TRIAD</name>
<evidence type="ECO:0000256" key="11">
    <source>
        <dbReference type="RuleBase" id="RU000679"/>
    </source>
</evidence>
<feature type="region of interest" description="Disordered" evidence="12">
    <location>
        <begin position="476"/>
        <end position="500"/>
    </location>
</feature>
<dbReference type="AlphaFoldDB" id="A0A5J6BSS6"/>
<organism evidence="14">
    <name type="scientific">Trichoplax adhaerens</name>
    <name type="common">Trichoplax reptans</name>
    <dbReference type="NCBI Taxonomy" id="10228"/>
    <lineage>
        <taxon>Eukaryota</taxon>
        <taxon>Metazoa</taxon>
        <taxon>Placozoa</taxon>
        <taxon>Uniplacotomia</taxon>
        <taxon>Trichoplacea</taxon>
        <taxon>Trichoplacidae</taxon>
        <taxon>Trichoplax</taxon>
    </lineage>
</organism>
<dbReference type="EMBL" id="MK547543">
    <property type="protein sequence ID" value="QEP99389.1"/>
    <property type="molecule type" value="mRNA"/>
</dbReference>
<evidence type="ECO:0000256" key="12">
    <source>
        <dbReference type="SAM" id="MobiDB-lite"/>
    </source>
</evidence>
<evidence type="ECO:0000256" key="5">
    <source>
        <dbReference type="ARBA" id="ARBA00022989"/>
    </source>
</evidence>
<dbReference type="PANTHER" id="PTHR11690:SF222">
    <property type="entry name" value="AMILORIDE-SENSITIVE SODIUM CHANNEL SUBUNIT GAMMA"/>
    <property type="match status" value="1"/>
</dbReference>
<dbReference type="Pfam" id="PF00858">
    <property type="entry name" value="ASC"/>
    <property type="match status" value="1"/>
</dbReference>
<keyword evidence="7 11" id="KW-0406">Ion transport</keyword>
<accession>A0A5J6BSS6</accession>
<dbReference type="GO" id="GO:0005272">
    <property type="term" value="F:sodium channel activity"/>
    <property type="evidence" value="ECO:0007669"/>
    <property type="project" value="UniProtKB-KW"/>
</dbReference>
<dbReference type="Gene3D" id="1.10.287.820">
    <property type="entry name" value="Acid-sensing ion channel domain"/>
    <property type="match status" value="1"/>
</dbReference>
<keyword evidence="10 11" id="KW-0407">Ion channel</keyword>
<comment type="similarity">
    <text evidence="11">Belongs to the amiloride-sensitive sodium channel (TC 1.A.6) family.</text>
</comment>